<comment type="caution">
    <text evidence="2">The sequence shown here is derived from an EMBL/GenBank/DDBJ whole genome shotgun (WGS) entry which is preliminary data.</text>
</comment>
<dbReference type="GO" id="GO:0006260">
    <property type="term" value="P:DNA replication"/>
    <property type="evidence" value="ECO:0007669"/>
    <property type="project" value="InterPro"/>
</dbReference>
<dbReference type="OrthoDB" id="4872045at2"/>
<dbReference type="Proteomes" id="UP000288711">
    <property type="component" value="Unassembled WGS sequence"/>
</dbReference>
<proteinExistence type="predicted"/>
<dbReference type="GO" id="GO:0005829">
    <property type="term" value="C:cytosol"/>
    <property type="evidence" value="ECO:0007669"/>
    <property type="project" value="TreeGrafter"/>
</dbReference>
<dbReference type="AlphaFoldDB" id="A0A444B9X5"/>
<dbReference type="InterPro" id="IPR007694">
    <property type="entry name" value="DNA_helicase_DnaB-like_C"/>
</dbReference>
<evidence type="ECO:0000313" key="2">
    <source>
        <dbReference type="EMBL" id="RWU85187.1"/>
    </source>
</evidence>
<dbReference type="SUPFAM" id="SSF52540">
    <property type="entry name" value="P-loop containing nucleoside triphosphate hydrolases"/>
    <property type="match status" value="1"/>
</dbReference>
<evidence type="ECO:0000259" key="1">
    <source>
        <dbReference type="PROSITE" id="PS51199"/>
    </source>
</evidence>
<dbReference type="GO" id="GO:0005524">
    <property type="term" value="F:ATP binding"/>
    <property type="evidence" value="ECO:0007669"/>
    <property type="project" value="InterPro"/>
</dbReference>
<dbReference type="EMBL" id="PIPF01000002">
    <property type="protein sequence ID" value="RWU85187.1"/>
    <property type="molecule type" value="Genomic_DNA"/>
</dbReference>
<dbReference type="GO" id="GO:0003678">
    <property type="term" value="F:DNA helicase activity"/>
    <property type="evidence" value="ECO:0007669"/>
    <property type="project" value="InterPro"/>
</dbReference>
<evidence type="ECO:0000313" key="3">
    <source>
        <dbReference type="Proteomes" id="UP000288711"/>
    </source>
</evidence>
<keyword evidence="3" id="KW-1185">Reference proteome</keyword>
<dbReference type="PROSITE" id="PS51199">
    <property type="entry name" value="SF4_HELICASE"/>
    <property type="match status" value="1"/>
</dbReference>
<accession>A0A444B9X5</accession>
<feature type="domain" description="SF4 helicase" evidence="1">
    <location>
        <begin position="41"/>
        <end position="293"/>
    </location>
</feature>
<reference evidence="2 3" key="1">
    <citation type="journal article" date="2009" name="Int. J. Syst. Evol. Microbiol.">
        <title>Janibacter hoylei sp. nov., Bacillus isronensis sp. nov. and Bacillus aryabhattai sp. nov., isolated from cryotubes used for collecting air from the upper atmosphere.</title>
        <authorList>
            <person name="Shivaji S."/>
            <person name="Chaturvedi P."/>
            <person name="Begum Z."/>
            <person name="Pindi P.K."/>
            <person name="Manorama R."/>
            <person name="Padmanaban D.A."/>
            <person name="Shouche Y.S."/>
            <person name="Pawar S."/>
            <person name="Vaishampayan P."/>
            <person name="Dutt C.B."/>
            <person name="Datta G.N."/>
            <person name="Manchanda R.K."/>
            <person name="Rao U.R."/>
            <person name="Bhargava P.M."/>
            <person name="Narlikar J.V."/>
        </authorList>
    </citation>
    <scope>NUCLEOTIDE SEQUENCE [LARGE SCALE GENOMIC DNA]</scope>
    <source>
        <strain evidence="2 3">PVAS-1</strain>
    </source>
</reference>
<sequence>MAAATCPSATCHSLCGMDTRADALGDDTLDLTIARLIGSAWPLGSRKVPTSLVKLDQLLAGGLHPGQTTIVASRSGEGASRFATGLARSAALHHGKQTVILAPDAPEIEVSLRIIAAETRIPLRHLRSGDLSDRHRERLSECQQRLADAPLSIYADCPPAGTLPDSVGMVSHEDDVELVVADGIALLGDTVRHDVTYMADWARREHFALVLVSSLHNPRAGEQRRTPQLSDLRDYDEVIDVVDNVLLIERPELEFDPLDATVHVAKHRYGALGSVDVTFDESTAGFVNPPGVEEADPAWQMSSVWEMTG</sequence>
<name>A0A444B9X5_9MICO</name>
<gene>
    <name evidence="2" type="ORF">CWN80_03305</name>
</gene>
<organism evidence="2 3">
    <name type="scientific">Janibacter hoylei PVAS-1</name>
    <dbReference type="NCBI Taxonomy" id="1210046"/>
    <lineage>
        <taxon>Bacteria</taxon>
        <taxon>Bacillati</taxon>
        <taxon>Actinomycetota</taxon>
        <taxon>Actinomycetes</taxon>
        <taxon>Micrococcales</taxon>
        <taxon>Intrasporangiaceae</taxon>
        <taxon>Janibacter</taxon>
    </lineage>
</organism>
<dbReference type="PANTHER" id="PTHR30153:SF2">
    <property type="entry name" value="REPLICATIVE DNA HELICASE"/>
    <property type="match status" value="1"/>
</dbReference>
<dbReference type="Pfam" id="PF03796">
    <property type="entry name" value="DnaB_C"/>
    <property type="match status" value="1"/>
</dbReference>
<dbReference type="Gene3D" id="3.40.50.300">
    <property type="entry name" value="P-loop containing nucleotide triphosphate hydrolases"/>
    <property type="match status" value="1"/>
</dbReference>
<dbReference type="InterPro" id="IPR027417">
    <property type="entry name" value="P-loop_NTPase"/>
</dbReference>
<protein>
    <recommendedName>
        <fullName evidence="1">SF4 helicase domain-containing protein</fullName>
    </recommendedName>
</protein>
<dbReference type="PANTHER" id="PTHR30153">
    <property type="entry name" value="REPLICATIVE DNA HELICASE DNAB"/>
    <property type="match status" value="1"/>
</dbReference>